<feature type="compositionally biased region" description="Polar residues" evidence="1">
    <location>
        <begin position="36"/>
        <end position="47"/>
    </location>
</feature>
<dbReference type="AlphaFoldDB" id="A0A4V6A2S0"/>
<accession>A0A4V6A2S0</accession>
<keyword evidence="3" id="KW-1185">Reference proteome</keyword>
<name>A0A4V6A2S0_STECR</name>
<organism evidence="2 3">
    <name type="scientific">Steinernema carpocapsae</name>
    <name type="common">Entomopathogenic nematode</name>
    <dbReference type="NCBI Taxonomy" id="34508"/>
    <lineage>
        <taxon>Eukaryota</taxon>
        <taxon>Metazoa</taxon>
        <taxon>Ecdysozoa</taxon>
        <taxon>Nematoda</taxon>
        <taxon>Chromadorea</taxon>
        <taxon>Rhabditida</taxon>
        <taxon>Tylenchina</taxon>
        <taxon>Panagrolaimomorpha</taxon>
        <taxon>Strongyloidoidea</taxon>
        <taxon>Steinernematidae</taxon>
        <taxon>Steinernema</taxon>
    </lineage>
</organism>
<feature type="compositionally biased region" description="Basic and acidic residues" evidence="1">
    <location>
        <begin position="54"/>
        <end position="84"/>
    </location>
</feature>
<dbReference type="EMBL" id="AZBU02000004">
    <property type="protein sequence ID" value="TKR80175.1"/>
    <property type="molecule type" value="Genomic_DNA"/>
</dbReference>
<gene>
    <name evidence="2" type="ORF">L596_014291</name>
</gene>
<comment type="caution">
    <text evidence="2">The sequence shown here is derived from an EMBL/GenBank/DDBJ whole genome shotgun (WGS) entry which is preliminary data.</text>
</comment>
<feature type="compositionally biased region" description="Polar residues" evidence="1">
    <location>
        <begin position="1"/>
        <end position="11"/>
    </location>
</feature>
<evidence type="ECO:0000256" key="1">
    <source>
        <dbReference type="SAM" id="MobiDB-lite"/>
    </source>
</evidence>
<dbReference type="Proteomes" id="UP000298663">
    <property type="component" value="Unassembled WGS sequence"/>
</dbReference>
<evidence type="ECO:0000313" key="3">
    <source>
        <dbReference type="Proteomes" id="UP000298663"/>
    </source>
</evidence>
<evidence type="ECO:0000313" key="2">
    <source>
        <dbReference type="EMBL" id="TKR80175.1"/>
    </source>
</evidence>
<protein>
    <submittedName>
        <fullName evidence="2">Uncharacterized protein</fullName>
    </submittedName>
</protein>
<sequence>MKALVNLTTVQAHYETKSVSPDRDRQSPNQRDSENRISPGTQRSSSRGGFGKIFRKDEHSGPILQHDHYHQPNDSRPPIPRDRSEVLPKKLGIYQNPFNNLRNRNLKPYFIPLSS</sequence>
<proteinExistence type="predicted"/>
<reference evidence="2 3" key="1">
    <citation type="journal article" date="2015" name="Genome Biol.">
        <title>Comparative genomics of Steinernema reveals deeply conserved gene regulatory networks.</title>
        <authorList>
            <person name="Dillman A.R."/>
            <person name="Macchietto M."/>
            <person name="Porter C.F."/>
            <person name="Rogers A."/>
            <person name="Williams B."/>
            <person name="Antoshechkin I."/>
            <person name="Lee M.M."/>
            <person name="Goodwin Z."/>
            <person name="Lu X."/>
            <person name="Lewis E.E."/>
            <person name="Goodrich-Blair H."/>
            <person name="Stock S.P."/>
            <person name="Adams B.J."/>
            <person name="Sternberg P.W."/>
            <person name="Mortazavi A."/>
        </authorList>
    </citation>
    <scope>NUCLEOTIDE SEQUENCE [LARGE SCALE GENOMIC DNA]</scope>
    <source>
        <strain evidence="2 3">ALL</strain>
    </source>
</reference>
<reference evidence="2 3" key="2">
    <citation type="journal article" date="2019" name="G3 (Bethesda)">
        <title>Hybrid Assembly of the Genome of the Entomopathogenic Nematode Steinernema carpocapsae Identifies the X-Chromosome.</title>
        <authorList>
            <person name="Serra L."/>
            <person name="Macchietto M."/>
            <person name="Macias-Munoz A."/>
            <person name="McGill C.J."/>
            <person name="Rodriguez I.M."/>
            <person name="Rodriguez B."/>
            <person name="Murad R."/>
            <person name="Mortazavi A."/>
        </authorList>
    </citation>
    <scope>NUCLEOTIDE SEQUENCE [LARGE SCALE GENOMIC DNA]</scope>
    <source>
        <strain evidence="2 3">ALL</strain>
    </source>
</reference>
<feature type="region of interest" description="Disordered" evidence="1">
    <location>
        <begin position="1"/>
        <end position="84"/>
    </location>
</feature>
<feature type="compositionally biased region" description="Basic and acidic residues" evidence="1">
    <location>
        <begin position="14"/>
        <end position="35"/>
    </location>
</feature>